<sequence length="289" mass="32650">FIDQLLPEDKDIALKKQFRKHIWIGSVLGLLVPLVIGAIFIAVFYTVARNLWENSEPAWEGSFALFACIIITLMSLSMIRVQQWRKKWENKLQGATESYLARHEKGNKWALILLPFSVVCREALETIVFIAGIGYNKEPTGLPIPIIMGLITGFVIGWLIYKGSHTVSLSVFFIATTTLLLFIAAGLFSRAVHEFHELSGKEDVVLWKLECCNPNTNDFWSIMNAIFAWRNKATVDTTVSYFVYWIVVIIAAVIIVIRGKKADKENIDIIEISGSRENDEKDAAEINVV</sequence>
<dbReference type="EMBL" id="CAJVQC010028545">
    <property type="protein sequence ID" value="CAG8739967.1"/>
    <property type="molecule type" value="Genomic_DNA"/>
</dbReference>
<accession>A0ACA9Q6N4</accession>
<gene>
    <name evidence="1" type="ORF">RPERSI_LOCUS13048</name>
</gene>
<comment type="caution">
    <text evidence="1">The sequence shown here is derived from an EMBL/GenBank/DDBJ whole genome shotgun (WGS) entry which is preliminary data.</text>
</comment>
<feature type="non-terminal residue" evidence="1">
    <location>
        <position position="1"/>
    </location>
</feature>
<keyword evidence="2" id="KW-1185">Reference proteome</keyword>
<protein>
    <submittedName>
        <fullName evidence="1">35809_t:CDS:1</fullName>
    </submittedName>
</protein>
<dbReference type="Proteomes" id="UP000789920">
    <property type="component" value="Unassembled WGS sequence"/>
</dbReference>
<proteinExistence type="predicted"/>
<reference evidence="1" key="1">
    <citation type="submission" date="2021-06" db="EMBL/GenBank/DDBJ databases">
        <authorList>
            <person name="Kallberg Y."/>
            <person name="Tangrot J."/>
            <person name="Rosling A."/>
        </authorList>
    </citation>
    <scope>NUCLEOTIDE SEQUENCE</scope>
    <source>
        <strain evidence="1">MA461A</strain>
    </source>
</reference>
<name>A0ACA9Q6N4_9GLOM</name>
<evidence type="ECO:0000313" key="2">
    <source>
        <dbReference type="Proteomes" id="UP000789920"/>
    </source>
</evidence>
<organism evidence="1 2">
    <name type="scientific">Racocetra persica</name>
    <dbReference type="NCBI Taxonomy" id="160502"/>
    <lineage>
        <taxon>Eukaryota</taxon>
        <taxon>Fungi</taxon>
        <taxon>Fungi incertae sedis</taxon>
        <taxon>Mucoromycota</taxon>
        <taxon>Glomeromycotina</taxon>
        <taxon>Glomeromycetes</taxon>
        <taxon>Diversisporales</taxon>
        <taxon>Gigasporaceae</taxon>
        <taxon>Racocetra</taxon>
    </lineage>
</organism>
<evidence type="ECO:0000313" key="1">
    <source>
        <dbReference type="EMBL" id="CAG8739967.1"/>
    </source>
</evidence>